<evidence type="ECO:0000256" key="6">
    <source>
        <dbReference type="ARBA" id="ARBA00023054"/>
    </source>
</evidence>
<protein>
    <submittedName>
        <fullName evidence="12">NUDE domain-containing protein</fullName>
    </submittedName>
</protein>
<keyword evidence="11" id="KW-1185">Reference proteome</keyword>
<dbReference type="GO" id="GO:0005819">
    <property type="term" value="C:spindle"/>
    <property type="evidence" value="ECO:0007669"/>
    <property type="project" value="UniProtKB-SubCell"/>
</dbReference>
<feature type="coiled-coil region" evidence="8">
    <location>
        <begin position="97"/>
        <end position="214"/>
    </location>
</feature>
<dbReference type="Proteomes" id="UP000887581">
    <property type="component" value="Unplaced"/>
</dbReference>
<dbReference type="GO" id="GO:0008017">
    <property type="term" value="F:microtubule binding"/>
    <property type="evidence" value="ECO:0007669"/>
    <property type="project" value="InterPro"/>
</dbReference>
<dbReference type="PANTHER" id="PTHR10921">
    <property type="entry name" value="NUCLEAR DISTRIBUTION PROTEIN NUDE HOMOLOG 1"/>
    <property type="match status" value="1"/>
</dbReference>
<evidence type="ECO:0000256" key="9">
    <source>
        <dbReference type="SAM" id="MobiDB-lite"/>
    </source>
</evidence>
<dbReference type="AlphaFoldDB" id="A0A915Q071"/>
<dbReference type="GO" id="GO:0005874">
    <property type="term" value="C:microtubule"/>
    <property type="evidence" value="ECO:0007669"/>
    <property type="project" value="UniProtKB-KW"/>
</dbReference>
<evidence type="ECO:0000256" key="4">
    <source>
        <dbReference type="ARBA" id="ARBA00022490"/>
    </source>
</evidence>
<name>A0A915Q071_9BILA</name>
<evidence type="ECO:0000259" key="10">
    <source>
        <dbReference type="Pfam" id="PF04880"/>
    </source>
</evidence>
<keyword evidence="4" id="KW-0963">Cytoplasm</keyword>
<dbReference type="InterPro" id="IPR006964">
    <property type="entry name" value="NUDE_dom"/>
</dbReference>
<feature type="region of interest" description="Disordered" evidence="9">
    <location>
        <begin position="269"/>
        <end position="302"/>
    </location>
</feature>
<dbReference type="GO" id="GO:0007020">
    <property type="term" value="P:microtubule nucleation"/>
    <property type="evidence" value="ECO:0007669"/>
    <property type="project" value="TreeGrafter"/>
</dbReference>
<comment type="similarity">
    <text evidence="3">Belongs to the nudE family.</text>
</comment>
<dbReference type="GO" id="GO:0007059">
    <property type="term" value="P:chromosome segregation"/>
    <property type="evidence" value="ECO:0007669"/>
    <property type="project" value="TreeGrafter"/>
</dbReference>
<dbReference type="GO" id="GO:0000132">
    <property type="term" value="P:establishment of mitotic spindle orientation"/>
    <property type="evidence" value="ECO:0007669"/>
    <property type="project" value="TreeGrafter"/>
</dbReference>
<dbReference type="Pfam" id="PF04880">
    <property type="entry name" value="NUDE_C"/>
    <property type="match status" value="1"/>
</dbReference>
<dbReference type="InterPro" id="IPR033494">
    <property type="entry name" value="NUDE"/>
</dbReference>
<keyword evidence="5" id="KW-0493">Microtubule</keyword>
<comment type="subcellular location">
    <subcellularLocation>
        <location evidence="2">Cytoplasm</location>
        <location evidence="2">Cytoskeleton</location>
        <location evidence="2">Microtubule organizing center</location>
        <location evidence="2">Centrosome</location>
    </subcellularLocation>
    <subcellularLocation>
        <location evidence="1">Cytoplasm</location>
        <location evidence="1">Cytoskeleton</location>
        <location evidence="1">Spindle</location>
    </subcellularLocation>
</comment>
<feature type="coiled-coil region" evidence="8">
    <location>
        <begin position="44"/>
        <end position="71"/>
    </location>
</feature>
<sequence>MSRWFLGNAKRKFRKSTYVFGQPSELGSCEACIGKPKDEGYISMMDWEKLVKQYRAEAERYKQEANEAKNELKDFVTFSQQIEAELDKELNAANLSLSKREKEIAVLLQERDRYKEAQRFRAEQYSKDMKLSDELQELRVEKENLLSAVHKLEQKNDDLERELRITCETLKDTEKRLNEELEMRALLTTELDSKEDLKVRCQRLEDEVRDLKLDGMVKDTKLSNCSMSNPLNGTSINHEKHSSGNLLQVKNGRQNGGTSQPARSIKNGFTSCENHDGSPDVNRKRLFKDPSSKGIGSRVSALPPSLASSVSPVIVNLLETIQALEEKLLLLHPERRTNVENGFGPTSHP</sequence>
<accession>A0A915Q071</accession>
<dbReference type="GO" id="GO:0000776">
    <property type="term" value="C:kinetochore"/>
    <property type="evidence" value="ECO:0007669"/>
    <property type="project" value="TreeGrafter"/>
</dbReference>
<evidence type="ECO:0000256" key="3">
    <source>
        <dbReference type="ARBA" id="ARBA00007429"/>
    </source>
</evidence>
<dbReference type="PANTHER" id="PTHR10921:SF1">
    <property type="entry name" value="NUCLEAR DISTRIBUTION PROTEIN NUDE HOMOLOG"/>
    <property type="match status" value="1"/>
</dbReference>
<evidence type="ECO:0000256" key="8">
    <source>
        <dbReference type="SAM" id="Coils"/>
    </source>
</evidence>
<dbReference type="GO" id="GO:0007100">
    <property type="term" value="P:mitotic centrosome separation"/>
    <property type="evidence" value="ECO:0007669"/>
    <property type="project" value="TreeGrafter"/>
</dbReference>
<dbReference type="GO" id="GO:0005813">
    <property type="term" value="C:centrosome"/>
    <property type="evidence" value="ECO:0007669"/>
    <property type="project" value="UniProtKB-SubCell"/>
</dbReference>
<dbReference type="WBParaSite" id="sdigi.contig408.g8116.t1">
    <property type="protein sequence ID" value="sdigi.contig408.g8116.t1"/>
    <property type="gene ID" value="sdigi.contig408.g8116"/>
</dbReference>
<feature type="compositionally biased region" description="Basic and acidic residues" evidence="9">
    <location>
        <begin position="273"/>
        <end position="291"/>
    </location>
</feature>
<dbReference type="GO" id="GO:0051642">
    <property type="term" value="P:centrosome localization"/>
    <property type="evidence" value="ECO:0007669"/>
    <property type="project" value="TreeGrafter"/>
</dbReference>
<evidence type="ECO:0000313" key="12">
    <source>
        <dbReference type="WBParaSite" id="sdigi.contig408.g8116.t1"/>
    </source>
</evidence>
<evidence type="ECO:0000313" key="11">
    <source>
        <dbReference type="Proteomes" id="UP000887581"/>
    </source>
</evidence>
<dbReference type="GO" id="GO:0047496">
    <property type="term" value="P:vesicle transport along microtubule"/>
    <property type="evidence" value="ECO:0007669"/>
    <property type="project" value="TreeGrafter"/>
</dbReference>
<reference evidence="12" key="1">
    <citation type="submission" date="2022-11" db="UniProtKB">
        <authorList>
            <consortium name="WormBaseParasite"/>
        </authorList>
    </citation>
    <scope>IDENTIFICATION</scope>
</reference>
<proteinExistence type="inferred from homology"/>
<evidence type="ECO:0000256" key="5">
    <source>
        <dbReference type="ARBA" id="ARBA00022701"/>
    </source>
</evidence>
<feature type="domain" description="NUDE" evidence="10">
    <location>
        <begin position="170"/>
        <end position="239"/>
    </location>
</feature>
<organism evidence="11 12">
    <name type="scientific">Setaria digitata</name>
    <dbReference type="NCBI Taxonomy" id="48799"/>
    <lineage>
        <taxon>Eukaryota</taxon>
        <taxon>Metazoa</taxon>
        <taxon>Ecdysozoa</taxon>
        <taxon>Nematoda</taxon>
        <taxon>Chromadorea</taxon>
        <taxon>Rhabditida</taxon>
        <taxon>Spirurina</taxon>
        <taxon>Spiruromorpha</taxon>
        <taxon>Filarioidea</taxon>
        <taxon>Setariidae</taxon>
        <taxon>Setaria</taxon>
    </lineage>
</organism>
<keyword evidence="6 8" id="KW-0175">Coiled coil</keyword>
<keyword evidence="7" id="KW-0206">Cytoskeleton</keyword>
<evidence type="ECO:0000256" key="2">
    <source>
        <dbReference type="ARBA" id="ARBA00004300"/>
    </source>
</evidence>
<evidence type="ECO:0000256" key="7">
    <source>
        <dbReference type="ARBA" id="ARBA00023212"/>
    </source>
</evidence>
<dbReference type="Gene3D" id="6.10.250.1080">
    <property type="match status" value="1"/>
</dbReference>
<evidence type="ECO:0000256" key="1">
    <source>
        <dbReference type="ARBA" id="ARBA00004186"/>
    </source>
</evidence>
<dbReference type="GO" id="GO:0005871">
    <property type="term" value="C:kinesin complex"/>
    <property type="evidence" value="ECO:0007669"/>
    <property type="project" value="TreeGrafter"/>
</dbReference>